<gene>
    <name evidence="1" type="ORF">EZE20_22140</name>
</gene>
<sequence length="180" mass="20290">MKQIVATGFFFLLLLNMLGQSMAVWFIEELHENPTAQQLGDELVEIKIPLSIPYGTNWQNDAPSGLIRYGDAFYNIVEQRYENDSLYTLMQANLSAREQFFALADRIQQEFGHDTKADGPMQKGVKLFSSAFKHYLSVGNHVTFFVWELLPQVSHAWQISASFSSLTPGPLTPPPDVATC</sequence>
<comment type="caution">
    <text evidence="1">The sequence shown here is derived from an EMBL/GenBank/DDBJ whole genome shotgun (WGS) entry which is preliminary data.</text>
</comment>
<proteinExistence type="predicted"/>
<dbReference type="OrthoDB" id="952228at2"/>
<evidence type="ECO:0000313" key="1">
    <source>
        <dbReference type="EMBL" id="TDB59854.1"/>
    </source>
</evidence>
<dbReference type="AlphaFoldDB" id="A0A4R4JYC5"/>
<name>A0A4R4JYC5_9BACT</name>
<organism evidence="1 2">
    <name type="scientific">Arundinibacter roseus</name>
    <dbReference type="NCBI Taxonomy" id="2070510"/>
    <lineage>
        <taxon>Bacteria</taxon>
        <taxon>Pseudomonadati</taxon>
        <taxon>Bacteroidota</taxon>
        <taxon>Cytophagia</taxon>
        <taxon>Cytophagales</taxon>
        <taxon>Spirosomataceae</taxon>
        <taxon>Arundinibacter</taxon>
    </lineage>
</organism>
<dbReference type="RefSeq" id="WP_132121863.1">
    <property type="nucleotide sequence ID" value="NZ_SMJU01000019.1"/>
</dbReference>
<keyword evidence="2" id="KW-1185">Reference proteome</keyword>
<reference evidence="1 2" key="1">
    <citation type="submission" date="2019-02" db="EMBL/GenBank/DDBJ databases">
        <title>Arundinibacter roseus gen. nov., sp. nov., a new member of the family Cytophagaceae.</title>
        <authorList>
            <person name="Szuroczki S."/>
            <person name="Khayer B."/>
            <person name="Sproer C."/>
            <person name="Toumi M."/>
            <person name="Szabo A."/>
            <person name="Felfoldi T."/>
            <person name="Schumann P."/>
            <person name="Toth E."/>
        </authorList>
    </citation>
    <scope>NUCLEOTIDE SEQUENCE [LARGE SCALE GENOMIC DNA]</scope>
    <source>
        <strain evidence="1 2">DMA-k-7a</strain>
    </source>
</reference>
<dbReference type="Proteomes" id="UP000295706">
    <property type="component" value="Unassembled WGS sequence"/>
</dbReference>
<protein>
    <submittedName>
        <fullName evidence="1">Uncharacterized protein</fullName>
    </submittedName>
</protein>
<evidence type="ECO:0000313" key="2">
    <source>
        <dbReference type="Proteomes" id="UP000295706"/>
    </source>
</evidence>
<accession>A0A4R4JYC5</accession>
<dbReference type="EMBL" id="SMJU01000019">
    <property type="protein sequence ID" value="TDB59854.1"/>
    <property type="molecule type" value="Genomic_DNA"/>
</dbReference>